<dbReference type="AlphaFoldDB" id="A0AAD7A7R1"/>
<evidence type="ECO:0000256" key="1">
    <source>
        <dbReference type="SAM" id="MobiDB-lite"/>
    </source>
</evidence>
<evidence type="ECO:0000313" key="3">
    <source>
        <dbReference type="Proteomes" id="UP001218218"/>
    </source>
</evidence>
<proteinExistence type="predicted"/>
<sequence length="115" mass="12843">MASMAKYVSATVFLMLLDGRESGTHKFGHPHRAERTALGCDTDAGRLFYNERGTCVGVGRLPQEFSSRGERDVGDKSDDKEESREVDDEQENILVVLSRLKAPEHSRTFVISVEL</sequence>
<feature type="compositionally biased region" description="Basic and acidic residues" evidence="1">
    <location>
        <begin position="67"/>
        <end position="83"/>
    </location>
</feature>
<comment type="caution">
    <text evidence="2">The sequence shown here is derived from an EMBL/GenBank/DDBJ whole genome shotgun (WGS) entry which is preliminary data.</text>
</comment>
<feature type="region of interest" description="Disordered" evidence="1">
    <location>
        <begin position="65"/>
        <end position="88"/>
    </location>
</feature>
<dbReference type="EMBL" id="JARIHO010000013">
    <property type="protein sequence ID" value="KAJ7351421.1"/>
    <property type="molecule type" value="Genomic_DNA"/>
</dbReference>
<keyword evidence="3" id="KW-1185">Reference proteome</keyword>
<evidence type="ECO:0000313" key="2">
    <source>
        <dbReference type="EMBL" id="KAJ7351421.1"/>
    </source>
</evidence>
<organism evidence="2 3">
    <name type="scientific">Mycena albidolilacea</name>
    <dbReference type="NCBI Taxonomy" id="1033008"/>
    <lineage>
        <taxon>Eukaryota</taxon>
        <taxon>Fungi</taxon>
        <taxon>Dikarya</taxon>
        <taxon>Basidiomycota</taxon>
        <taxon>Agaricomycotina</taxon>
        <taxon>Agaricomycetes</taxon>
        <taxon>Agaricomycetidae</taxon>
        <taxon>Agaricales</taxon>
        <taxon>Marasmiineae</taxon>
        <taxon>Mycenaceae</taxon>
        <taxon>Mycena</taxon>
    </lineage>
</organism>
<name>A0AAD7A7R1_9AGAR</name>
<reference evidence="2" key="1">
    <citation type="submission" date="2023-03" db="EMBL/GenBank/DDBJ databases">
        <title>Massive genome expansion in bonnet fungi (Mycena s.s.) driven by repeated elements and novel gene families across ecological guilds.</title>
        <authorList>
            <consortium name="Lawrence Berkeley National Laboratory"/>
            <person name="Harder C.B."/>
            <person name="Miyauchi S."/>
            <person name="Viragh M."/>
            <person name="Kuo A."/>
            <person name="Thoen E."/>
            <person name="Andreopoulos B."/>
            <person name="Lu D."/>
            <person name="Skrede I."/>
            <person name="Drula E."/>
            <person name="Henrissat B."/>
            <person name="Morin E."/>
            <person name="Kohler A."/>
            <person name="Barry K."/>
            <person name="LaButti K."/>
            <person name="Morin E."/>
            <person name="Salamov A."/>
            <person name="Lipzen A."/>
            <person name="Mereny Z."/>
            <person name="Hegedus B."/>
            <person name="Baldrian P."/>
            <person name="Stursova M."/>
            <person name="Weitz H."/>
            <person name="Taylor A."/>
            <person name="Grigoriev I.V."/>
            <person name="Nagy L.G."/>
            <person name="Martin F."/>
            <person name="Kauserud H."/>
        </authorList>
    </citation>
    <scope>NUCLEOTIDE SEQUENCE</scope>
    <source>
        <strain evidence="2">CBHHK002</strain>
    </source>
</reference>
<protein>
    <submittedName>
        <fullName evidence="2">Uncharacterized protein</fullName>
    </submittedName>
</protein>
<gene>
    <name evidence="2" type="ORF">DFH08DRAFT_806142</name>
</gene>
<accession>A0AAD7A7R1</accession>
<dbReference type="Proteomes" id="UP001218218">
    <property type="component" value="Unassembled WGS sequence"/>
</dbReference>